<protein>
    <submittedName>
        <fullName evidence="1">Uncharacterized protein</fullName>
    </submittedName>
</protein>
<reference evidence="2" key="1">
    <citation type="journal article" date="2019" name="Int. J. Syst. Evol. Microbiol.">
        <title>The Global Catalogue of Microorganisms (GCM) 10K type strain sequencing project: providing services to taxonomists for standard genome sequencing and annotation.</title>
        <authorList>
            <consortium name="The Broad Institute Genomics Platform"/>
            <consortium name="The Broad Institute Genome Sequencing Center for Infectious Disease"/>
            <person name="Wu L."/>
            <person name="Ma J."/>
        </authorList>
    </citation>
    <scope>NUCLEOTIDE SEQUENCE [LARGE SCALE GENOMIC DNA]</scope>
    <source>
        <strain evidence="2">NBRC 102520</strain>
    </source>
</reference>
<name>A0ABQ6B9D1_9BRAD</name>
<gene>
    <name evidence="1" type="ORF">GCM10007857_77030</name>
</gene>
<dbReference type="Proteomes" id="UP001156905">
    <property type="component" value="Unassembled WGS sequence"/>
</dbReference>
<accession>A0ABQ6B9D1</accession>
<sequence>MPARTQSAGTSLADFMRAVDDELAKFERREREFRKKDRDERAKRLQLPVEKYDAEDWRAKKPSGPIRRT</sequence>
<comment type="caution">
    <text evidence="1">The sequence shown here is derived from an EMBL/GenBank/DDBJ whole genome shotgun (WGS) entry which is preliminary data.</text>
</comment>
<evidence type="ECO:0000313" key="2">
    <source>
        <dbReference type="Proteomes" id="UP001156905"/>
    </source>
</evidence>
<keyword evidence="2" id="KW-1185">Reference proteome</keyword>
<evidence type="ECO:0000313" key="1">
    <source>
        <dbReference type="EMBL" id="GLR90987.1"/>
    </source>
</evidence>
<dbReference type="EMBL" id="BSOW01000040">
    <property type="protein sequence ID" value="GLR90987.1"/>
    <property type="molecule type" value="Genomic_DNA"/>
</dbReference>
<dbReference type="RefSeq" id="WP_284274073.1">
    <property type="nucleotide sequence ID" value="NZ_BSOW01000040.1"/>
</dbReference>
<proteinExistence type="predicted"/>
<organism evidence="1 2">
    <name type="scientific">Bradyrhizobium iriomotense</name>
    <dbReference type="NCBI Taxonomy" id="441950"/>
    <lineage>
        <taxon>Bacteria</taxon>
        <taxon>Pseudomonadati</taxon>
        <taxon>Pseudomonadota</taxon>
        <taxon>Alphaproteobacteria</taxon>
        <taxon>Hyphomicrobiales</taxon>
        <taxon>Nitrobacteraceae</taxon>
        <taxon>Bradyrhizobium</taxon>
    </lineage>
</organism>